<dbReference type="Proteomes" id="UP000050465">
    <property type="component" value="Unassembled WGS sequence"/>
</dbReference>
<organism evidence="3 4">
    <name type="scientific">Phormidesmis priestleyi Ana</name>
    <dbReference type="NCBI Taxonomy" id="1666911"/>
    <lineage>
        <taxon>Bacteria</taxon>
        <taxon>Bacillati</taxon>
        <taxon>Cyanobacteriota</taxon>
        <taxon>Cyanophyceae</taxon>
        <taxon>Leptolyngbyales</taxon>
        <taxon>Leptolyngbyaceae</taxon>
        <taxon>Phormidesmis</taxon>
    </lineage>
</organism>
<accession>A0A0P7YQE2</accession>
<gene>
    <name evidence="3" type="primary">dinG</name>
    <name evidence="3" type="ORF">HLUCCA11_20820</name>
</gene>
<comment type="caution">
    <text evidence="3">The sequence shown here is derived from an EMBL/GenBank/DDBJ whole genome shotgun (WGS) entry which is preliminary data.</text>
</comment>
<reference evidence="3 4" key="1">
    <citation type="submission" date="2015-09" db="EMBL/GenBank/DDBJ databases">
        <title>Identification and resolution of microdiversity through metagenomic sequencing of parallel consortia.</title>
        <authorList>
            <person name="Nelson W.C."/>
            <person name="Romine M.F."/>
            <person name="Lindemann S.R."/>
        </authorList>
    </citation>
    <scope>NUCLEOTIDE SEQUENCE [LARGE SCALE GENOMIC DNA]</scope>
    <source>
        <strain evidence="3">Ana</strain>
    </source>
</reference>
<dbReference type="GO" id="GO:0004386">
    <property type="term" value="F:helicase activity"/>
    <property type="evidence" value="ECO:0007669"/>
    <property type="project" value="UniProtKB-KW"/>
</dbReference>
<dbReference type="GO" id="GO:0006139">
    <property type="term" value="P:nucleobase-containing compound metabolic process"/>
    <property type="evidence" value="ECO:0007669"/>
    <property type="project" value="InterPro"/>
</dbReference>
<feature type="signal peptide" evidence="1">
    <location>
        <begin position="1"/>
        <end position="23"/>
    </location>
</feature>
<feature type="domain" description="ATP-dependent helicase C-terminal" evidence="2">
    <location>
        <begin position="480"/>
        <end position="562"/>
    </location>
</feature>
<dbReference type="AlphaFoldDB" id="A0A0P7YQE2"/>
<evidence type="ECO:0000256" key="1">
    <source>
        <dbReference type="SAM" id="SignalP"/>
    </source>
</evidence>
<dbReference type="GO" id="GO:0016818">
    <property type="term" value="F:hydrolase activity, acting on acid anhydrides, in phosphorus-containing anhydrides"/>
    <property type="evidence" value="ECO:0007669"/>
    <property type="project" value="InterPro"/>
</dbReference>
<name>A0A0P7YQE2_9CYAN</name>
<evidence type="ECO:0000259" key="2">
    <source>
        <dbReference type="Pfam" id="PF13307"/>
    </source>
</evidence>
<dbReference type="GO" id="GO:0005524">
    <property type="term" value="F:ATP binding"/>
    <property type="evidence" value="ECO:0007669"/>
    <property type="project" value="InterPro"/>
</dbReference>
<keyword evidence="3" id="KW-0378">Hydrolase</keyword>
<keyword evidence="1" id="KW-0732">Signal</keyword>
<dbReference type="Pfam" id="PF13307">
    <property type="entry name" value="Helicase_C_2"/>
    <property type="match status" value="1"/>
</dbReference>
<dbReference type="InterPro" id="IPR006555">
    <property type="entry name" value="ATP-dep_Helicase_C"/>
</dbReference>
<keyword evidence="3" id="KW-0347">Helicase</keyword>
<evidence type="ECO:0000313" key="3">
    <source>
        <dbReference type="EMBL" id="KPQ32719.1"/>
    </source>
</evidence>
<protein>
    <submittedName>
        <fullName evidence="3">ATP-dependent DNA helicase DinG</fullName>
    </submittedName>
</protein>
<dbReference type="PATRIC" id="fig|1666911.3.peg.3108"/>
<feature type="chain" id="PRO_5006146534" evidence="1">
    <location>
        <begin position="24"/>
        <end position="574"/>
    </location>
</feature>
<dbReference type="STRING" id="1666911.HLUCCA11_20820"/>
<evidence type="ECO:0000313" key="4">
    <source>
        <dbReference type="Proteomes" id="UP000050465"/>
    </source>
</evidence>
<dbReference type="GO" id="GO:0003676">
    <property type="term" value="F:nucleic acid binding"/>
    <property type="evidence" value="ECO:0007669"/>
    <property type="project" value="InterPro"/>
</dbReference>
<proteinExistence type="predicted"/>
<dbReference type="EMBL" id="LJZR01000048">
    <property type="protein sequence ID" value="KPQ32719.1"/>
    <property type="molecule type" value="Genomic_DNA"/>
</dbReference>
<keyword evidence="3" id="KW-0547">Nucleotide-binding</keyword>
<sequence length="574" mass="64510">MRCFVPALLCSCSAFFYSVFFYSASLLPTFTPLNCTPVIETEVHQRLRAYLRDQGHTQWPHHLTMARLVARALRVGRSALIQTDSLAAYQGSHRLSYLIPALLWPEPAVLAVPNELLETVLQQDIPNLQQGLPIIKPVRSGDRWPDKDFRGLLVTSAQGWLSNRLAVFNNDYSVPQDVINSAAVSQNLFPPGIPTLIDGASSLEGWVRDLLSETLSGQDWESLMLAYPSQRAFIRDMRVKITHAVFQHPPNPYRCHLIGSPEQMLLLELYEWLKVCGDTSQMPLPWRRFWQYFLQPERLAWSRLDRALGSMALCCGPTDIDSALAPVWAQQPIVLMGSALDTDTRAERYRDRMGLGDMTCLCFGPDRHNDLIQLYLPDRLPMPNTSHFKAAVLQEIRQLIAARRTAQETGNAAETAPEPTVILIGDVPLKAQFAAILAAEFGSRVQLEAPIDEQGILVTGWDYWRAHQTTSTTARISPGLLIITTLPIPSLENPLVAARVAAYKRRRQDWFKAYLLPEALSQLQHAVAPVRSHRCHQGVVALLDNRVNYRSYGTDVLAALSPAARSSYLNEDWF</sequence>
<keyword evidence="3" id="KW-0067">ATP-binding</keyword>